<name>A0A7C1CGH1_9CREN</name>
<gene>
    <name evidence="1" type="ORF">ENN26_06475</name>
</gene>
<organism evidence="1">
    <name type="scientific">Thermofilum adornatum</name>
    <dbReference type="NCBI Taxonomy" id="1365176"/>
    <lineage>
        <taxon>Archaea</taxon>
        <taxon>Thermoproteota</taxon>
        <taxon>Thermoprotei</taxon>
        <taxon>Thermofilales</taxon>
        <taxon>Thermofilaceae</taxon>
        <taxon>Thermofilum</taxon>
    </lineage>
</organism>
<dbReference type="AlphaFoldDB" id="A0A7C1CGH1"/>
<sequence>MTCISEDFLARIISILYQKLTLSAGQIAIASRVLAQEAFEEKAKEGKRSLDEAIRLATHYLGASAEYSKENDELKISISPKQNVCPLREICPLPFFYSEAINLLSEWKSYPIRSSNNKFVETSSGKCFFQLRLYGD</sequence>
<evidence type="ECO:0008006" key="2">
    <source>
        <dbReference type="Google" id="ProtNLM"/>
    </source>
</evidence>
<proteinExistence type="predicted"/>
<accession>A0A7C1CGH1</accession>
<protein>
    <recommendedName>
        <fullName evidence="2">L-2-amino-thiazoline-4-carboxylic acid hydrolase</fullName>
    </recommendedName>
</protein>
<dbReference type="EMBL" id="DSAY01000116">
    <property type="protein sequence ID" value="HDP15398.1"/>
    <property type="molecule type" value="Genomic_DNA"/>
</dbReference>
<comment type="caution">
    <text evidence="1">The sequence shown here is derived from an EMBL/GenBank/DDBJ whole genome shotgun (WGS) entry which is preliminary data.</text>
</comment>
<evidence type="ECO:0000313" key="1">
    <source>
        <dbReference type="EMBL" id="HDP15398.1"/>
    </source>
</evidence>
<reference evidence="1" key="1">
    <citation type="journal article" date="2020" name="mSystems">
        <title>Genome- and Community-Level Interaction Insights into Carbon Utilization and Element Cycling Functions of Hydrothermarchaeota in Hydrothermal Sediment.</title>
        <authorList>
            <person name="Zhou Z."/>
            <person name="Liu Y."/>
            <person name="Xu W."/>
            <person name="Pan J."/>
            <person name="Luo Z.H."/>
            <person name="Li M."/>
        </authorList>
    </citation>
    <scope>NUCLEOTIDE SEQUENCE [LARGE SCALE GENOMIC DNA]</scope>
    <source>
        <strain evidence="1">SpSt-116</strain>
    </source>
</reference>